<gene>
    <name evidence="1" type="ORF">Nepgr_016391</name>
</gene>
<keyword evidence="2" id="KW-1185">Reference proteome</keyword>
<proteinExistence type="predicted"/>
<evidence type="ECO:0000313" key="1">
    <source>
        <dbReference type="EMBL" id="GMH14550.1"/>
    </source>
</evidence>
<organism evidence="1 2">
    <name type="scientific">Nepenthes gracilis</name>
    <name type="common">Slender pitcher plant</name>
    <dbReference type="NCBI Taxonomy" id="150966"/>
    <lineage>
        <taxon>Eukaryota</taxon>
        <taxon>Viridiplantae</taxon>
        <taxon>Streptophyta</taxon>
        <taxon>Embryophyta</taxon>
        <taxon>Tracheophyta</taxon>
        <taxon>Spermatophyta</taxon>
        <taxon>Magnoliopsida</taxon>
        <taxon>eudicotyledons</taxon>
        <taxon>Gunneridae</taxon>
        <taxon>Pentapetalae</taxon>
        <taxon>Caryophyllales</taxon>
        <taxon>Nepenthaceae</taxon>
        <taxon>Nepenthes</taxon>
    </lineage>
</organism>
<sequence length="83" mass="9205">MEAYPSAFTLSTCSTPIPHNTSRSIKWTAALKSFYFPKQLPQMPSLHKISQKPAAQNPGFLLDAYHRTEAHHPLTGLGLPDSQ</sequence>
<dbReference type="AlphaFoldDB" id="A0AAD3XSG3"/>
<reference evidence="1" key="1">
    <citation type="submission" date="2023-05" db="EMBL/GenBank/DDBJ databases">
        <title>Nepenthes gracilis genome sequencing.</title>
        <authorList>
            <person name="Fukushima K."/>
        </authorList>
    </citation>
    <scope>NUCLEOTIDE SEQUENCE</scope>
    <source>
        <strain evidence="1">SING2019-196</strain>
    </source>
</reference>
<comment type="caution">
    <text evidence="1">The sequence shown here is derived from an EMBL/GenBank/DDBJ whole genome shotgun (WGS) entry which is preliminary data.</text>
</comment>
<dbReference type="Proteomes" id="UP001279734">
    <property type="component" value="Unassembled WGS sequence"/>
</dbReference>
<evidence type="ECO:0000313" key="2">
    <source>
        <dbReference type="Proteomes" id="UP001279734"/>
    </source>
</evidence>
<accession>A0AAD3XSG3</accession>
<protein>
    <submittedName>
        <fullName evidence="1">Uncharacterized protein</fullName>
    </submittedName>
</protein>
<dbReference type="EMBL" id="BSYO01000014">
    <property type="protein sequence ID" value="GMH14550.1"/>
    <property type="molecule type" value="Genomic_DNA"/>
</dbReference>
<name>A0AAD3XSG3_NEPGR</name>